<keyword evidence="4" id="KW-1185">Reference proteome</keyword>
<evidence type="ECO:0000259" key="2">
    <source>
        <dbReference type="Pfam" id="PF00266"/>
    </source>
</evidence>
<dbReference type="InterPro" id="IPR015421">
    <property type="entry name" value="PyrdxlP-dep_Trfase_major"/>
</dbReference>
<dbReference type="InterPro" id="IPR015422">
    <property type="entry name" value="PyrdxlP-dep_Trfase_small"/>
</dbReference>
<protein>
    <recommendedName>
        <fullName evidence="2">Aminotransferase class V domain-containing protein</fullName>
    </recommendedName>
</protein>
<keyword evidence="1" id="KW-0663">Pyridoxal phosphate</keyword>
<dbReference type="Pfam" id="PF00266">
    <property type="entry name" value="Aminotran_5"/>
    <property type="match status" value="1"/>
</dbReference>
<dbReference type="EMBL" id="JBJQND010000003">
    <property type="protein sequence ID" value="KAL3881972.1"/>
    <property type="molecule type" value="Genomic_DNA"/>
</dbReference>
<dbReference type="Gene3D" id="3.40.640.10">
    <property type="entry name" value="Type I PLP-dependent aspartate aminotransferase-like (Major domain)"/>
    <property type="match status" value="1"/>
</dbReference>
<evidence type="ECO:0000313" key="4">
    <source>
        <dbReference type="Proteomes" id="UP001634394"/>
    </source>
</evidence>
<gene>
    <name evidence="3" type="ORF">ACJMK2_028354</name>
</gene>
<dbReference type="PANTHER" id="PTHR43092">
    <property type="entry name" value="L-CYSTEINE DESULFHYDRASE"/>
    <property type="match status" value="1"/>
</dbReference>
<evidence type="ECO:0000313" key="3">
    <source>
        <dbReference type="EMBL" id="KAL3881972.1"/>
    </source>
</evidence>
<dbReference type="SUPFAM" id="SSF53383">
    <property type="entry name" value="PLP-dependent transferases"/>
    <property type="match status" value="1"/>
</dbReference>
<organism evidence="3 4">
    <name type="scientific">Sinanodonta woodiana</name>
    <name type="common">Chinese pond mussel</name>
    <name type="synonym">Anodonta woodiana</name>
    <dbReference type="NCBI Taxonomy" id="1069815"/>
    <lineage>
        <taxon>Eukaryota</taxon>
        <taxon>Metazoa</taxon>
        <taxon>Spiralia</taxon>
        <taxon>Lophotrochozoa</taxon>
        <taxon>Mollusca</taxon>
        <taxon>Bivalvia</taxon>
        <taxon>Autobranchia</taxon>
        <taxon>Heteroconchia</taxon>
        <taxon>Palaeoheterodonta</taxon>
        <taxon>Unionida</taxon>
        <taxon>Unionoidea</taxon>
        <taxon>Unionidae</taxon>
        <taxon>Unioninae</taxon>
        <taxon>Sinanodonta</taxon>
    </lineage>
</organism>
<dbReference type="InterPro" id="IPR015424">
    <property type="entry name" value="PyrdxlP-dep_Trfase"/>
</dbReference>
<dbReference type="AlphaFoldDB" id="A0ABD3X6U8"/>
<comment type="caution">
    <text evidence="3">The sequence shown here is derived from an EMBL/GenBank/DDBJ whole genome shotgun (WGS) entry which is preliminary data.</text>
</comment>
<dbReference type="PANTHER" id="PTHR43092:SF2">
    <property type="entry name" value="HERCYNYLCYSTEINE SULFOXIDE LYASE"/>
    <property type="match status" value="1"/>
</dbReference>
<proteinExistence type="predicted"/>
<reference evidence="3 4" key="1">
    <citation type="submission" date="2024-11" db="EMBL/GenBank/DDBJ databases">
        <title>Chromosome-level genome assembly of the freshwater bivalve Anodonta woodiana.</title>
        <authorList>
            <person name="Chen X."/>
        </authorList>
    </citation>
    <scope>NUCLEOTIDE SEQUENCE [LARGE SCALE GENOMIC DNA]</scope>
    <source>
        <strain evidence="3">MN2024</strain>
        <tissue evidence="3">Gills</tissue>
    </source>
</reference>
<evidence type="ECO:0000256" key="1">
    <source>
        <dbReference type="ARBA" id="ARBA00022898"/>
    </source>
</evidence>
<accession>A0ABD3X6U8</accession>
<dbReference type="InterPro" id="IPR000192">
    <property type="entry name" value="Aminotrans_V_dom"/>
</dbReference>
<dbReference type="Gene3D" id="3.90.1150.10">
    <property type="entry name" value="Aspartate Aminotransferase, domain 1"/>
    <property type="match status" value="1"/>
</dbReference>
<dbReference type="Proteomes" id="UP001634394">
    <property type="component" value="Unassembled WGS sequence"/>
</dbReference>
<feature type="domain" description="Aminotransferase class V" evidence="2">
    <location>
        <begin position="123"/>
        <end position="303"/>
    </location>
</feature>
<sequence>MRCQWLNWRYYRLMNKAVAKRDFGSFHSSNVEELIRLPEDDYEPPELPFKCPTFDEYRTRLPHFGSETRKLHFLLEEECTFLNHGAFGGVLKEALMASQEVQVYAERQPLRLYDRELLPLMVHVNRRLATFVGCSPEEVVLMTNATTALNTVIKSIPFQPGDKIFCLSVTYGAVKKLLNWVCSQTGAVLQEVKVKFPIRSREEVVNYVREHLQEETKLAVFDHIPSNTPFILPLEEMIPICKTRNVPVLIDGAHALGVISLDLHHLQPDYYVSNAHKWFCCPKGSAFLYVQRELKDRIRPLIVSHGFGSGFSSEFIWTGLHDYSPYLAMHVVLNFWEAVGPEKIKTYMYDLCRKAGQLLCEMWGTRLAAPEDMFGSMCLVGLPCEVYSNVKEVDYSTAERVQNELYHRYNIEVPIKCIDGSLYVRISAHIYNEIHEYKKLGHAMLEIKLSE</sequence>
<name>A0ABD3X6U8_SINWO</name>